<dbReference type="Proteomes" id="UP000305067">
    <property type="component" value="Unassembled WGS sequence"/>
</dbReference>
<dbReference type="OrthoDB" id="2786563at2759"/>
<dbReference type="EMBL" id="ML178814">
    <property type="protein sequence ID" value="TFL07072.1"/>
    <property type="molecule type" value="Genomic_DNA"/>
</dbReference>
<gene>
    <name evidence="1" type="ORF">BDV98DRAFT_7903</name>
</gene>
<reference evidence="1 2" key="1">
    <citation type="journal article" date="2019" name="Nat. Ecol. Evol.">
        <title>Megaphylogeny resolves global patterns of mushroom evolution.</title>
        <authorList>
            <person name="Varga T."/>
            <person name="Krizsan K."/>
            <person name="Foldi C."/>
            <person name="Dima B."/>
            <person name="Sanchez-Garcia M."/>
            <person name="Sanchez-Ramirez S."/>
            <person name="Szollosi G.J."/>
            <person name="Szarkandi J.G."/>
            <person name="Papp V."/>
            <person name="Albert L."/>
            <person name="Andreopoulos W."/>
            <person name="Angelini C."/>
            <person name="Antonin V."/>
            <person name="Barry K.W."/>
            <person name="Bougher N.L."/>
            <person name="Buchanan P."/>
            <person name="Buyck B."/>
            <person name="Bense V."/>
            <person name="Catcheside P."/>
            <person name="Chovatia M."/>
            <person name="Cooper J."/>
            <person name="Damon W."/>
            <person name="Desjardin D."/>
            <person name="Finy P."/>
            <person name="Geml J."/>
            <person name="Haridas S."/>
            <person name="Hughes K."/>
            <person name="Justo A."/>
            <person name="Karasinski D."/>
            <person name="Kautmanova I."/>
            <person name="Kiss B."/>
            <person name="Kocsube S."/>
            <person name="Kotiranta H."/>
            <person name="LaButti K.M."/>
            <person name="Lechner B.E."/>
            <person name="Liimatainen K."/>
            <person name="Lipzen A."/>
            <person name="Lukacs Z."/>
            <person name="Mihaltcheva S."/>
            <person name="Morgado L.N."/>
            <person name="Niskanen T."/>
            <person name="Noordeloos M.E."/>
            <person name="Ohm R.A."/>
            <person name="Ortiz-Santana B."/>
            <person name="Ovrebo C."/>
            <person name="Racz N."/>
            <person name="Riley R."/>
            <person name="Savchenko A."/>
            <person name="Shiryaev A."/>
            <person name="Soop K."/>
            <person name="Spirin V."/>
            <person name="Szebenyi C."/>
            <person name="Tomsovsky M."/>
            <person name="Tulloss R.E."/>
            <person name="Uehling J."/>
            <person name="Grigoriev I.V."/>
            <person name="Vagvolgyi C."/>
            <person name="Papp T."/>
            <person name="Martin F.M."/>
            <person name="Miettinen O."/>
            <person name="Hibbett D.S."/>
            <person name="Nagy L.G."/>
        </authorList>
    </citation>
    <scope>NUCLEOTIDE SEQUENCE [LARGE SCALE GENOMIC DNA]</scope>
    <source>
        <strain evidence="1 2">CBS 309.79</strain>
    </source>
</reference>
<name>A0A5C3QYQ5_9AGAR</name>
<accession>A0A5C3QYQ5</accession>
<protein>
    <submittedName>
        <fullName evidence="1">Uncharacterized protein</fullName>
    </submittedName>
</protein>
<keyword evidence="2" id="KW-1185">Reference proteome</keyword>
<evidence type="ECO:0000313" key="1">
    <source>
        <dbReference type="EMBL" id="TFL07072.1"/>
    </source>
</evidence>
<proteinExistence type="predicted"/>
<sequence>MLVCGPSTSAKPLKTCHPRRPILLRRCCLPLLRSLRGRTPVLLSAVSLRTMDAARHPLLYNNIVLRSAPQALALHRALKANPDFGRLITRLRIEGGYGNAVKEIIKFAPNIRDLMLTFAIWHPESSSGLTQAIGGMANVQRVGFIHLADELIFPKSKAVAALLERVCECIAGD</sequence>
<organism evidence="1 2">
    <name type="scientific">Pterulicium gracile</name>
    <dbReference type="NCBI Taxonomy" id="1884261"/>
    <lineage>
        <taxon>Eukaryota</taxon>
        <taxon>Fungi</taxon>
        <taxon>Dikarya</taxon>
        <taxon>Basidiomycota</taxon>
        <taxon>Agaricomycotina</taxon>
        <taxon>Agaricomycetes</taxon>
        <taxon>Agaricomycetidae</taxon>
        <taxon>Agaricales</taxon>
        <taxon>Pleurotineae</taxon>
        <taxon>Pterulaceae</taxon>
        <taxon>Pterulicium</taxon>
    </lineage>
</organism>
<dbReference type="AlphaFoldDB" id="A0A5C3QYQ5"/>
<evidence type="ECO:0000313" key="2">
    <source>
        <dbReference type="Proteomes" id="UP000305067"/>
    </source>
</evidence>